<dbReference type="HAMAP" id="MF_00952">
    <property type="entry name" value="Topoisom_1_prok"/>
    <property type="match status" value="1"/>
</dbReference>
<feature type="domain" description="Toprim" evidence="10">
    <location>
        <begin position="2"/>
        <end position="126"/>
    </location>
</feature>
<evidence type="ECO:0000256" key="5">
    <source>
        <dbReference type="ARBA" id="ARBA00023029"/>
    </source>
</evidence>
<feature type="site" description="Interaction with DNA" evidence="8">
    <location>
        <position position="322"/>
    </location>
</feature>
<dbReference type="InterPro" id="IPR025589">
    <property type="entry name" value="Toprim_C_rpt"/>
</dbReference>
<evidence type="ECO:0000256" key="8">
    <source>
        <dbReference type="HAMAP-Rule" id="MF_00952"/>
    </source>
</evidence>
<dbReference type="Gene3D" id="1.10.290.10">
    <property type="entry name" value="Topoisomerase I, domain 4"/>
    <property type="match status" value="1"/>
</dbReference>
<accession>A0ABU3BUQ1</accession>
<dbReference type="GO" id="GO:0003917">
    <property type="term" value="F:DNA topoisomerase type I (single strand cut, ATP-independent) activity"/>
    <property type="evidence" value="ECO:0007669"/>
    <property type="project" value="UniProtKB-EC"/>
</dbReference>
<dbReference type="SMART" id="SM00437">
    <property type="entry name" value="TOP1Ac"/>
    <property type="match status" value="1"/>
</dbReference>
<comment type="function">
    <text evidence="8">Releases the supercoiling and torsional tension of DNA, which is introduced during the DNA replication and transcription, by transiently cleaving and rejoining one strand of the DNA duplex. Introduces a single-strand break via transesterification at a target site in duplex DNA. The scissile phosphodiester is attacked by the catalytic tyrosine of the enzyme, resulting in the formation of a DNA-(5'-phosphotyrosyl)-enzyme intermediate and the expulsion of a 3'-OH DNA strand. The free DNA strand then undergoes passage around the unbroken strand, thus removing DNA supercoils. Finally, in the religation step, the DNA 3'-OH attacks the covalent intermediate to expel the active-site tyrosine and restore the DNA phosphodiester backbone.</text>
</comment>
<dbReference type="PROSITE" id="PS00396">
    <property type="entry name" value="TOPO_IA_1"/>
    <property type="match status" value="1"/>
</dbReference>
<dbReference type="SMART" id="SM00436">
    <property type="entry name" value="TOP1Bc"/>
    <property type="match status" value="1"/>
</dbReference>
<feature type="site" description="Interaction with DNA" evidence="8">
    <location>
        <position position="167"/>
    </location>
</feature>
<dbReference type="EC" id="5.6.2.1" evidence="8"/>
<evidence type="ECO:0000256" key="9">
    <source>
        <dbReference type="SAM" id="MobiDB-lite"/>
    </source>
</evidence>
<comment type="subunit">
    <text evidence="8">Monomer.</text>
</comment>
<dbReference type="CDD" id="cd00186">
    <property type="entry name" value="TOP1Ac"/>
    <property type="match status" value="1"/>
</dbReference>
<dbReference type="InterPro" id="IPR005733">
    <property type="entry name" value="TopoI_bac-type"/>
</dbReference>
<dbReference type="PRINTS" id="PR00417">
    <property type="entry name" value="PRTPISMRASEI"/>
</dbReference>
<dbReference type="InterPro" id="IPR013497">
    <property type="entry name" value="Topo_IA_cen"/>
</dbReference>
<feature type="site" description="Interaction with DNA" evidence="8">
    <location>
        <position position="160"/>
    </location>
</feature>
<proteinExistence type="inferred from homology"/>
<dbReference type="Gene3D" id="3.40.50.140">
    <property type="match status" value="1"/>
</dbReference>
<keyword evidence="3" id="KW-0479">Metal-binding</keyword>
<dbReference type="PANTHER" id="PTHR42785:SF1">
    <property type="entry name" value="DNA TOPOISOMERASE"/>
    <property type="match status" value="1"/>
</dbReference>
<dbReference type="InterPro" id="IPR013826">
    <property type="entry name" value="Topo_IA_cen_sub3"/>
</dbReference>
<dbReference type="NCBIfam" id="TIGR01051">
    <property type="entry name" value="topA_bact"/>
    <property type="match status" value="1"/>
</dbReference>
<dbReference type="InterPro" id="IPR028612">
    <property type="entry name" value="Topoisom_1_IA"/>
</dbReference>
<evidence type="ECO:0000259" key="11">
    <source>
        <dbReference type="PROSITE" id="PS52039"/>
    </source>
</evidence>
<organism evidence="12 13">
    <name type="scientific">Rubrivirga litoralis</name>
    <dbReference type="NCBI Taxonomy" id="3075598"/>
    <lineage>
        <taxon>Bacteria</taxon>
        <taxon>Pseudomonadati</taxon>
        <taxon>Rhodothermota</taxon>
        <taxon>Rhodothermia</taxon>
        <taxon>Rhodothermales</taxon>
        <taxon>Rubricoccaceae</taxon>
        <taxon>Rubrivirga</taxon>
    </lineage>
</organism>
<dbReference type="Proteomes" id="UP001267426">
    <property type="component" value="Unassembled WGS sequence"/>
</dbReference>
<feature type="site" description="Interaction with DNA" evidence="8">
    <location>
        <position position="151"/>
    </location>
</feature>
<comment type="caution">
    <text evidence="12">The sequence shown here is derived from an EMBL/GenBank/DDBJ whole genome shotgun (WGS) entry which is preliminary data.</text>
</comment>
<dbReference type="Pfam" id="PF13368">
    <property type="entry name" value="Toprim_C_rpt"/>
    <property type="match status" value="3"/>
</dbReference>
<dbReference type="CDD" id="cd03363">
    <property type="entry name" value="TOPRIM_TopoIA_TopoI"/>
    <property type="match status" value="1"/>
</dbReference>
<feature type="site" description="Interaction with DNA" evidence="8">
    <location>
        <position position="152"/>
    </location>
</feature>
<reference evidence="12 13" key="1">
    <citation type="submission" date="2023-09" db="EMBL/GenBank/DDBJ databases">
        <authorList>
            <person name="Rey-Velasco X."/>
        </authorList>
    </citation>
    <scope>NUCLEOTIDE SEQUENCE [LARGE SCALE GENOMIC DNA]</scope>
    <source>
        <strain evidence="12 13">F394</strain>
    </source>
</reference>
<dbReference type="Pfam" id="PF01751">
    <property type="entry name" value="Toprim"/>
    <property type="match status" value="1"/>
</dbReference>
<feature type="site" description="Interaction with DNA" evidence="8">
    <location>
        <position position="155"/>
    </location>
</feature>
<dbReference type="InterPro" id="IPR023405">
    <property type="entry name" value="Topo_IA_core_domain"/>
</dbReference>
<dbReference type="EMBL" id="JAVRHT010000046">
    <property type="protein sequence ID" value="MDT0633014.1"/>
    <property type="molecule type" value="Genomic_DNA"/>
</dbReference>
<keyword evidence="4" id="KW-0460">Magnesium</keyword>
<feature type="region of interest" description="Disordered" evidence="9">
    <location>
        <begin position="835"/>
        <end position="890"/>
    </location>
</feature>
<comment type="similarity">
    <text evidence="2 8">Belongs to the type IA topoisomerase family.</text>
</comment>
<evidence type="ECO:0000256" key="6">
    <source>
        <dbReference type="ARBA" id="ARBA00023125"/>
    </source>
</evidence>
<sequence>MKRLVVVESPTKARTIRKFLPPGYQVEASMGHVRDLPSSAAEIPAKVKKEKWARLGVNVAEGFEPLYVVPADKKKVVKELKAALKDADELYLATDEDREGESIGWHLLQVLAPKVPVKRMVFHEITKDAILKALDQTRELDTRLVDAQEARRVLDRLVGYSVSPVLWKKIAPKLSAGRVQSVAVRVLVEREWERLDFVSASYFDLAATLVQKGTAFGAKMTHYGDRRLATGKDFDEKTGKLLGKSDALVMGEDQASTLAGRLKGAGWRVAEVQQKKARRSPAAPFITSTLQQEANRKIGMSARRTMQTAQKLYEQGHITYMRTDSPILSSEAIDAARKAVRDRYGDEYLSPKPRQYSGKVRNAQEAHEAIRPAGTQMRTRKELGLSGDEAKLYDLIWKRTVASQMAEARLLRTRATILAAEGTDDESTFRSSGQVVEFAGFFRAYVEGRDDPSAALDDRDNPLPALAEGDTPDCKDVEAQGHETKPPSRYTDASLVQALEKAGVGRPSTYASIIDTIVRRGYALRNGNQLVPTFTGMATTNLLAKNFDRLVDTQFTARMEEELDEIAAGDQERRPYLERFFNGPEGLEKKVEAGVETIDPREISTMRHAKWGDYEVRVGRYGPYVAAPGGETASIPPEAAPADVLEADLAAFIDANEDERVVGIHPEAGQPILLKSGPYGPYVQLGDDDEKKPKRTSLPKGTQPADVDLDLAVALIGLPRTLGEHPETGKPILANIGRYGPYVQHERTYASLKPADGDNVLTVELDRALELIAEKARKNAPLRTLGTHPETDKAIDVFEGRYGPYVKHEKTNATIPKGVDKDEITLEQAVELIDAKAAKKGKKKPAAKKKAPAKKKPAAKKTTAAKKKAPAKKTAAKKPAAKAAPRKKAS</sequence>
<keyword evidence="13" id="KW-1185">Reference proteome</keyword>
<keyword evidence="6 8" id="KW-0238">DNA-binding</keyword>
<feature type="site" description="Interaction with DNA" evidence="8">
    <location>
        <position position="520"/>
    </location>
</feature>
<evidence type="ECO:0000256" key="4">
    <source>
        <dbReference type="ARBA" id="ARBA00022842"/>
    </source>
</evidence>
<dbReference type="InterPro" id="IPR006171">
    <property type="entry name" value="TOPRIM_dom"/>
</dbReference>
<dbReference type="InterPro" id="IPR003602">
    <property type="entry name" value="Topo_IA_DNA-bd_dom"/>
</dbReference>
<dbReference type="InterPro" id="IPR003601">
    <property type="entry name" value="Topo_IA_2"/>
</dbReference>
<feature type="compositionally biased region" description="Basic residues" evidence="9">
    <location>
        <begin position="838"/>
        <end position="890"/>
    </location>
</feature>
<name>A0ABU3BUQ1_9BACT</name>
<dbReference type="SMART" id="SM00493">
    <property type="entry name" value="TOPRIM"/>
    <property type="match status" value="1"/>
</dbReference>
<comment type="catalytic activity">
    <reaction evidence="1 8">
        <text>ATP-independent breakage of single-stranded DNA, followed by passage and rejoining.</text>
        <dbReference type="EC" id="5.6.2.1"/>
    </reaction>
</comment>
<feature type="region of interest" description="Disordered" evidence="9">
    <location>
        <begin position="347"/>
        <end position="366"/>
    </location>
</feature>
<dbReference type="RefSeq" id="WP_311665484.1">
    <property type="nucleotide sequence ID" value="NZ_JAVRHT010000046.1"/>
</dbReference>
<dbReference type="Gene3D" id="2.70.20.10">
    <property type="entry name" value="Topoisomerase I, domain 3"/>
    <property type="match status" value="1"/>
</dbReference>
<evidence type="ECO:0000256" key="1">
    <source>
        <dbReference type="ARBA" id="ARBA00000213"/>
    </source>
</evidence>
<feature type="region of interest" description="Disordered" evidence="9">
    <location>
        <begin position="452"/>
        <end position="489"/>
    </location>
</feature>
<dbReference type="InterPro" id="IPR023406">
    <property type="entry name" value="Topo_IA_AS"/>
</dbReference>
<protein>
    <recommendedName>
        <fullName evidence="8">DNA topoisomerase 1</fullName>
        <ecNumber evidence="8">5.6.2.1</ecNumber>
    </recommendedName>
    <alternativeName>
        <fullName evidence="8">DNA topoisomerase I</fullName>
    </alternativeName>
</protein>
<dbReference type="InterPro" id="IPR013825">
    <property type="entry name" value="Topo_IA_cen_sub2"/>
</dbReference>
<feature type="region of interest" description="Interaction with DNA" evidence="8">
    <location>
        <begin position="175"/>
        <end position="180"/>
    </location>
</feature>
<dbReference type="InterPro" id="IPR013824">
    <property type="entry name" value="Topo_IA_cen_sub1"/>
</dbReference>
<evidence type="ECO:0000256" key="2">
    <source>
        <dbReference type="ARBA" id="ARBA00009446"/>
    </source>
</evidence>
<evidence type="ECO:0000256" key="3">
    <source>
        <dbReference type="ARBA" id="ARBA00022723"/>
    </source>
</evidence>
<dbReference type="PANTHER" id="PTHR42785">
    <property type="entry name" value="DNA TOPOISOMERASE, TYPE IA, CORE"/>
    <property type="match status" value="1"/>
</dbReference>
<feature type="compositionally biased region" description="Basic and acidic residues" evidence="9">
    <location>
        <begin position="472"/>
        <end position="486"/>
    </location>
</feature>
<feature type="region of interest" description="Disordered" evidence="9">
    <location>
        <begin position="683"/>
        <end position="703"/>
    </location>
</feature>
<feature type="site" description="Interaction with DNA" evidence="8">
    <location>
        <position position="32"/>
    </location>
</feature>
<dbReference type="PROSITE" id="PS52039">
    <property type="entry name" value="TOPO_IA_2"/>
    <property type="match status" value="1"/>
</dbReference>
<keyword evidence="5 8" id="KW-0799">Topoisomerase</keyword>
<feature type="compositionally biased region" description="Basic and acidic residues" evidence="9">
    <location>
        <begin position="452"/>
        <end position="461"/>
    </location>
</feature>
<evidence type="ECO:0000313" key="12">
    <source>
        <dbReference type="EMBL" id="MDT0633014.1"/>
    </source>
</evidence>
<dbReference type="SUPFAM" id="SSF56712">
    <property type="entry name" value="Prokaryotic type I DNA topoisomerase"/>
    <property type="match status" value="1"/>
</dbReference>
<dbReference type="Gene3D" id="1.10.460.10">
    <property type="entry name" value="Topoisomerase I, domain 2"/>
    <property type="match status" value="1"/>
</dbReference>
<feature type="active site" description="O-(5'-phospho-DNA)-tyrosine intermediate" evidence="8">
    <location>
        <position position="320"/>
    </location>
</feature>
<dbReference type="Pfam" id="PF01131">
    <property type="entry name" value="Topoisom_bac"/>
    <property type="match status" value="1"/>
</dbReference>
<dbReference type="PROSITE" id="PS50880">
    <property type="entry name" value="TOPRIM"/>
    <property type="match status" value="1"/>
</dbReference>
<feature type="domain" description="Topo IA-type catalytic" evidence="11">
    <location>
        <begin position="141"/>
        <end position="588"/>
    </location>
</feature>
<dbReference type="InterPro" id="IPR000380">
    <property type="entry name" value="Topo_IA"/>
</dbReference>
<evidence type="ECO:0000313" key="13">
    <source>
        <dbReference type="Proteomes" id="UP001267426"/>
    </source>
</evidence>
<keyword evidence="7 8" id="KW-0413">Isomerase</keyword>
<evidence type="ECO:0000259" key="10">
    <source>
        <dbReference type="PROSITE" id="PS50880"/>
    </source>
</evidence>
<dbReference type="InterPro" id="IPR034149">
    <property type="entry name" value="TOPRIM_TopoI"/>
</dbReference>
<gene>
    <name evidence="8 12" type="primary">topA</name>
    <name evidence="12" type="ORF">RM540_14755</name>
</gene>
<evidence type="ECO:0000256" key="7">
    <source>
        <dbReference type="ARBA" id="ARBA00023235"/>
    </source>
</evidence>